<dbReference type="EMBL" id="BLAY01000293">
    <property type="protein sequence ID" value="GET44114.1"/>
    <property type="molecule type" value="Genomic_DNA"/>
</dbReference>
<organism evidence="2 3">
    <name type="scientific">Microseira wollei NIES-4236</name>
    <dbReference type="NCBI Taxonomy" id="2530354"/>
    <lineage>
        <taxon>Bacteria</taxon>
        <taxon>Bacillati</taxon>
        <taxon>Cyanobacteriota</taxon>
        <taxon>Cyanophyceae</taxon>
        <taxon>Oscillatoriophycideae</taxon>
        <taxon>Aerosakkonematales</taxon>
        <taxon>Aerosakkonemataceae</taxon>
        <taxon>Microseira</taxon>
    </lineage>
</organism>
<accession>A0AAV3XSP0</accession>
<evidence type="ECO:0000313" key="2">
    <source>
        <dbReference type="EMBL" id="GET44114.1"/>
    </source>
</evidence>
<evidence type="ECO:0000313" key="3">
    <source>
        <dbReference type="Proteomes" id="UP001050975"/>
    </source>
</evidence>
<dbReference type="InterPro" id="IPR016187">
    <property type="entry name" value="CTDL_fold"/>
</dbReference>
<evidence type="ECO:0000259" key="1">
    <source>
        <dbReference type="Pfam" id="PF03781"/>
    </source>
</evidence>
<dbReference type="InterPro" id="IPR005532">
    <property type="entry name" value="SUMF_dom"/>
</dbReference>
<dbReference type="Pfam" id="PF03781">
    <property type="entry name" value="FGE-sulfatase"/>
    <property type="match status" value="1"/>
</dbReference>
<protein>
    <recommendedName>
        <fullName evidence="1">Sulfatase-modifying factor enzyme-like domain-containing protein</fullName>
    </recommendedName>
</protein>
<dbReference type="Gene3D" id="3.90.1580.10">
    <property type="entry name" value="paralog of FGE (formylglycine-generating enzyme)"/>
    <property type="match status" value="1"/>
</dbReference>
<proteinExistence type="predicted"/>
<dbReference type="AlphaFoldDB" id="A0AAV3XSP0"/>
<dbReference type="PANTHER" id="PTHR23150">
    <property type="entry name" value="SULFATASE MODIFYING FACTOR 1, 2"/>
    <property type="match status" value="1"/>
</dbReference>
<dbReference type="InterPro" id="IPR042095">
    <property type="entry name" value="SUMF_sf"/>
</dbReference>
<feature type="domain" description="Sulfatase-modifying factor enzyme-like" evidence="1">
    <location>
        <begin position="61"/>
        <end position="352"/>
    </location>
</feature>
<dbReference type="GO" id="GO:0120147">
    <property type="term" value="F:formylglycine-generating oxidase activity"/>
    <property type="evidence" value="ECO:0007669"/>
    <property type="project" value="TreeGrafter"/>
</dbReference>
<keyword evidence="3" id="KW-1185">Reference proteome</keyword>
<gene>
    <name evidence="2" type="ORF">MiSe_89400</name>
</gene>
<dbReference type="SUPFAM" id="SSF56436">
    <property type="entry name" value="C-type lectin-like"/>
    <property type="match status" value="1"/>
</dbReference>
<name>A0AAV3XSP0_9CYAN</name>
<dbReference type="PANTHER" id="PTHR23150:SF19">
    <property type="entry name" value="FORMYLGLYCINE-GENERATING ENZYME"/>
    <property type="match status" value="1"/>
</dbReference>
<dbReference type="InterPro" id="IPR051043">
    <property type="entry name" value="Sulfatase_Mod_Factor_Kinase"/>
</dbReference>
<reference evidence="2" key="1">
    <citation type="submission" date="2019-10" db="EMBL/GenBank/DDBJ databases">
        <title>Draft genome sequece of Microseira wollei NIES-4236.</title>
        <authorList>
            <person name="Yamaguchi H."/>
            <person name="Suzuki S."/>
            <person name="Kawachi M."/>
        </authorList>
    </citation>
    <scope>NUCLEOTIDE SEQUENCE</scope>
    <source>
        <strain evidence="2">NIES-4236</strain>
    </source>
</reference>
<sequence length="360" mass="39427">MFKQIGKITKLSCLLSTKRGGAILALTMVCCLVSILFLSFPTPLNAAPINSASSDTVCPRGMVLIPKGTFTIGSDTYYPSEHSAADVTVDSFCIDRHEVTNAEFRKFVAATGYQTIAERALSKEQFPDLTDEQRQPGSLVFVPPKEGIQQVAYLSWWHWVVGANWQHPYGSDSNIVGKDNYPVVHIAYDDAVAYANWVGKSLPSEAQWEYAARGGLQNQDFAWGNQYSAKKANTWQGLFPFFNTKEDGHLGTAPVESFPPNGYGLYDMTGNVWELTSDWYSVGHSGKTHSLNPLGPDKTASFDPNKPSEGALHVIKGGSFLCAKNYCSRYRPAARESQAPDTGTTHIGFRLVTSSTVASE</sequence>
<comment type="caution">
    <text evidence="2">The sequence shown here is derived from an EMBL/GenBank/DDBJ whole genome shotgun (WGS) entry which is preliminary data.</text>
</comment>
<dbReference type="Proteomes" id="UP001050975">
    <property type="component" value="Unassembled WGS sequence"/>
</dbReference>